<sequence>MSEHLVDIPDERATYQMQSWSHADACTCPIARDGHLPGCPYPTTRHYWEPMENGAAKARWKPKRDARAAVMQAARWAGAVVGLGIPAMQVVELPSGRVIWRDSARYPAAGAPVAPPWQAEAYDAARVEQRVEDGEDAAPPSVVLVSTTQAVLF</sequence>
<accession>A0A0A1DM86</accession>
<organism evidence="1 2">
    <name type="scientific">Nocardioides simplex</name>
    <name type="common">Arthrobacter simplex</name>
    <dbReference type="NCBI Taxonomy" id="2045"/>
    <lineage>
        <taxon>Bacteria</taxon>
        <taxon>Bacillati</taxon>
        <taxon>Actinomycetota</taxon>
        <taxon>Actinomycetes</taxon>
        <taxon>Propionibacteriales</taxon>
        <taxon>Nocardioidaceae</taxon>
        <taxon>Pimelobacter</taxon>
    </lineage>
</organism>
<protein>
    <submittedName>
        <fullName evidence="1">Uncharacterized protein</fullName>
    </submittedName>
</protein>
<dbReference type="EMBL" id="CP009896">
    <property type="protein sequence ID" value="AIY17757.1"/>
    <property type="molecule type" value="Genomic_DNA"/>
</dbReference>
<dbReference type="KEGG" id="psim:KR76_15090"/>
<dbReference type="STRING" id="2045.KR76_15090"/>
<evidence type="ECO:0000313" key="2">
    <source>
        <dbReference type="Proteomes" id="UP000030300"/>
    </source>
</evidence>
<evidence type="ECO:0000313" key="1">
    <source>
        <dbReference type="EMBL" id="AIY17757.1"/>
    </source>
</evidence>
<gene>
    <name evidence="1" type="ORF">KR76_15090</name>
</gene>
<dbReference type="RefSeq" id="WP_038679414.1">
    <property type="nucleotide sequence ID" value="NZ_BJMC01000009.1"/>
</dbReference>
<name>A0A0A1DM86_NOCSI</name>
<dbReference type="Proteomes" id="UP000030300">
    <property type="component" value="Chromosome"/>
</dbReference>
<dbReference type="GeneID" id="96610177"/>
<dbReference type="HOGENOM" id="CLU_1711343_0_0_11"/>
<keyword evidence="2" id="KW-1185">Reference proteome</keyword>
<proteinExistence type="predicted"/>
<reference evidence="1 2" key="1">
    <citation type="journal article" date="2015" name="Genome Announc.">
        <title>Complete Genome Sequence of Steroid-Transforming Nocardioides simplex VKM Ac-2033D.</title>
        <authorList>
            <person name="Shtratnikova V.Y."/>
            <person name="Schelkunov M.I."/>
            <person name="Pekov Y.A."/>
            <person name="Fokina V.V."/>
            <person name="Logacheva M.D."/>
            <person name="Sokolov S.L."/>
            <person name="Bragin E.Y."/>
            <person name="Ashapkin V.V."/>
            <person name="Donova M.V."/>
        </authorList>
    </citation>
    <scope>NUCLEOTIDE SEQUENCE [LARGE SCALE GENOMIC DNA]</scope>
    <source>
        <strain evidence="1 2">VKM Ac-2033D</strain>
    </source>
</reference>
<dbReference type="AlphaFoldDB" id="A0A0A1DM86"/>